<keyword evidence="3" id="KW-1185">Reference proteome</keyword>
<organism evidence="2 3">
    <name type="scientific">Candidatus Profftella armatura</name>
    <name type="common">Diaphorina cf. continua</name>
    <dbReference type="NCBI Taxonomy" id="2661583"/>
    <lineage>
        <taxon>Bacteria</taxon>
        <taxon>Pseudomonadati</taxon>
        <taxon>Pseudomonadota</taxon>
        <taxon>Betaproteobacteria</taxon>
        <taxon>Candidatus Profftella</taxon>
    </lineage>
</organism>
<evidence type="ECO:0000259" key="1">
    <source>
        <dbReference type="Pfam" id="PF00883"/>
    </source>
</evidence>
<name>A0A7R6VZ02_9PROT</name>
<dbReference type="GO" id="GO:0070006">
    <property type="term" value="F:metalloaminopeptidase activity"/>
    <property type="evidence" value="ECO:0007669"/>
    <property type="project" value="InterPro"/>
</dbReference>
<dbReference type="Proteomes" id="UP000595708">
    <property type="component" value="Chromosome"/>
</dbReference>
<dbReference type="GO" id="GO:0046872">
    <property type="term" value="F:metal ion binding"/>
    <property type="evidence" value="ECO:0007669"/>
    <property type="project" value="InterPro"/>
</dbReference>
<protein>
    <recommendedName>
        <fullName evidence="1">Cytosol aminopeptidase domain-containing protein</fullName>
    </recommendedName>
</protein>
<dbReference type="InterPro" id="IPR000819">
    <property type="entry name" value="Peptidase_M17_C"/>
</dbReference>
<dbReference type="Gene3D" id="3.40.630.10">
    <property type="entry name" value="Zn peptidases"/>
    <property type="match status" value="1"/>
</dbReference>
<gene>
    <name evidence="2" type="ORF">PADco_3280</name>
</gene>
<dbReference type="GO" id="GO:0006508">
    <property type="term" value="P:proteolysis"/>
    <property type="evidence" value="ECO:0007669"/>
    <property type="project" value="InterPro"/>
</dbReference>
<dbReference type="KEGG" id="parm:PADco_3280"/>
<sequence>MICVGATFVLGTLYTIYVISEINLELNVIDIIVSSENMLFGNSIKLNDIVVLMSSKIIEIIETNIEG</sequence>
<proteinExistence type="predicted"/>
<feature type="domain" description="Cytosol aminopeptidase" evidence="1">
    <location>
        <begin position="4"/>
        <end position="67"/>
    </location>
</feature>
<dbReference type="Pfam" id="PF00883">
    <property type="entry name" value="Peptidase_M17"/>
    <property type="match status" value="1"/>
</dbReference>
<reference evidence="2 3" key="1">
    <citation type="journal article" date="2020" name="Genome Biol. Evol.">
        <title>Comparative Genomics Underlines Multiple Roles of Profftella, an Obligate Symbiont of Psyllids: Providing Toxins, Vitamins, and Carotenoids.</title>
        <authorList>
            <person name="Nakabachi A."/>
            <person name="Piel J."/>
            <person name="Malenovsky I."/>
            <person name="Hirose Y."/>
        </authorList>
    </citation>
    <scope>NUCLEOTIDE SEQUENCE [LARGE SCALE GENOMIC DNA]</scope>
    <source>
        <strain evidence="2 3">Dco</strain>
    </source>
</reference>
<evidence type="ECO:0000313" key="3">
    <source>
        <dbReference type="Proteomes" id="UP000595708"/>
    </source>
</evidence>
<evidence type="ECO:0000313" key="2">
    <source>
        <dbReference type="EMBL" id="BCG49748.1"/>
    </source>
</evidence>
<dbReference type="RefSeq" id="WP_201329732.1">
    <property type="nucleotide sequence ID" value="NZ_AP023215.1"/>
</dbReference>
<accession>A0A7R6VZ02</accession>
<dbReference type="SUPFAM" id="SSF53187">
    <property type="entry name" value="Zn-dependent exopeptidases"/>
    <property type="match status" value="1"/>
</dbReference>
<dbReference type="EMBL" id="AP023215">
    <property type="protein sequence ID" value="BCG49748.1"/>
    <property type="molecule type" value="Genomic_DNA"/>
</dbReference>
<dbReference type="AlphaFoldDB" id="A0A7R6VZ02"/>